<feature type="compositionally biased region" description="Basic residues" evidence="1">
    <location>
        <begin position="1"/>
        <end position="10"/>
    </location>
</feature>
<feature type="compositionally biased region" description="Basic residues" evidence="1">
    <location>
        <begin position="17"/>
        <end position="27"/>
    </location>
</feature>
<dbReference type="Proteomes" id="UP000235145">
    <property type="component" value="Unassembled WGS sequence"/>
</dbReference>
<dbReference type="EMBL" id="NBSK02000006">
    <property type="protein sequence ID" value="KAJ0201119.1"/>
    <property type="molecule type" value="Genomic_DNA"/>
</dbReference>
<feature type="region of interest" description="Disordered" evidence="1">
    <location>
        <begin position="1"/>
        <end position="27"/>
    </location>
</feature>
<evidence type="ECO:0000313" key="2">
    <source>
        <dbReference type="EMBL" id="KAJ0201119.1"/>
    </source>
</evidence>
<dbReference type="AlphaFoldDB" id="A0A9R1V976"/>
<organism evidence="2 3">
    <name type="scientific">Lactuca sativa</name>
    <name type="common">Garden lettuce</name>
    <dbReference type="NCBI Taxonomy" id="4236"/>
    <lineage>
        <taxon>Eukaryota</taxon>
        <taxon>Viridiplantae</taxon>
        <taxon>Streptophyta</taxon>
        <taxon>Embryophyta</taxon>
        <taxon>Tracheophyta</taxon>
        <taxon>Spermatophyta</taxon>
        <taxon>Magnoliopsida</taxon>
        <taxon>eudicotyledons</taxon>
        <taxon>Gunneridae</taxon>
        <taxon>Pentapetalae</taxon>
        <taxon>asterids</taxon>
        <taxon>campanulids</taxon>
        <taxon>Asterales</taxon>
        <taxon>Asteraceae</taxon>
        <taxon>Cichorioideae</taxon>
        <taxon>Cichorieae</taxon>
        <taxon>Lactucinae</taxon>
        <taxon>Lactuca</taxon>
    </lineage>
</organism>
<evidence type="ECO:0000256" key="1">
    <source>
        <dbReference type="SAM" id="MobiDB-lite"/>
    </source>
</evidence>
<protein>
    <submittedName>
        <fullName evidence="2">Uncharacterized protein</fullName>
    </submittedName>
</protein>
<gene>
    <name evidence="2" type="ORF">LSAT_V11C600307840</name>
</gene>
<reference evidence="2 3" key="1">
    <citation type="journal article" date="2017" name="Nat. Commun.">
        <title>Genome assembly with in vitro proximity ligation data and whole-genome triplication in lettuce.</title>
        <authorList>
            <person name="Reyes-Chin-Wo S."/>
            <person name="Wang Z."/>
            <person name="Yang X."/>
            <person name="Kozik A."/>
            <person name="Arikit S."/>
            <person name="Song C."/>
            <person name="Xia L."/>
            <person name="Froenicke L."/>
            <person name="Lavelle D.O."/>
            <person name="Truco M.J."/>
            <person name="Xia R."/>
            <person name="Zhu S."/>
            <person name="Xu C."/>
            <person name="Xu H."/>
            <person name="Xu X."/>
            <person name="Cox K."/>
            <person name="Korf I."/>
            <person name="Meyers B.C."/>
            <person name="Michelmore R.W."/>
        </authorList>
    </citation>
    <scope>NUCLEOTIDE SEQUENCE [LARGE SCALE GENOMIC DNA]</scope>
    <source>
        <strain evidence="3">cv. Salinas</strain>
        <tissue evidence="2">Seedlings</tissue>
    </source>
</reference>
<proteinExistence type="predicted"/>
<name>A0A9R1V976_LACSA</name>
<sequence length="154" mass="18207">MFSFTRKKKKETQQRKQSIKAKKKVQQKQKLLKSNNYMIQYLILKVVVHKRSQRKRSHPLRKKRKTYGKGILFNEKQITQQKECARSMGFGSLLRTKMTNIPLDQCPKDDIPKKIDYERMAIYVEGKELKVITQSVHDMLRILTGGTILIQLDQ</sequence>
<keyword evidence="3" id="KW-1185">Reference proteome</keyword>
<comment type="caution">
    <text evidence="2">The sequence shown here is derived from an EMBL/GenBank/DDBJ whole genome shotgun (WGS) entry which is preliminary data.</text>
</comment>
<accession>A0A9R1V976</accession>
<evidence type="ECO:0000313" key="3">
    <source>
        <dbReference type="Proteomes" id="UP000235145"/>
    </source>
</evidence>